<organism evidence="2 3">
    <name type="scientific">Priestia aryabhattai</name>
    <name type="common">Bacillus aryabhattai</name>
    <dbReference type="NCBI Taxonomy" id="412384"/>
    <lineage>
        <taxon>Bacteria</taxon>
        <taxon>Bacillati</taxon>
        <taxon>Bacillota</taxon>
        <taxon>Bacilli</taxon>
        <taxon>Bacillales</taxon>
        <taxon>Bacillaceae</taxon>
        <taxon>Priestia</taxon>
    </lineage>
</organism>
<proteinExistence type="predicted"/>
<gene>
    <name evidence="2" type="ORF">PWO00_27660</name>
</gene>
<dbReference type="AlphaFoldDB" id="A0ABD7X352"/>
<geneLocation type="plasmid" evidence="2 3">
    <name>pG5MAi6_1</name>
</geneLocation>
<sequence>MELFIPDALLYISFAIMTAFFLHAAIKLVTFQNINRHVCLQQKDMYLIQNVNLLRAQDLIFCVYHKHKLIHSVHRQEAIGEQDDEGPYFPVFF</sequence>
<dbReference type="EMBL" id="CP118719">
    <property type="protein sequence ID" value="WEA47085.1"/>
    <property type="molecule type" value="Genomic_DNA"/>
</dbReference>
<keyword evidence="1" id="KW-0472">Membrane</keyword>
<name>A0ABD7X352_PRIAR</name>
<keyword evidence="2" id="KW-0614">Plasmid</keyword>
<dbReference type="RefSeq" id="WP_275037631.1">
    <property type="nucleotide sequence ID" value="NZ_CP118719.1"/>
</dbReference>
<evidence type="ECO:0000256" key="1">
    <source>
        <dbReference type="SAM" id="Phobius"/>
    </source>
</evidence>
<feature type="transmembrane region" description="Helical" evidence="1">
    <location>
        <begin position="6"/>
        <end position="26"/>
    </location>
</feature>
<evidence type="ECO:0000313" key="3">
    <source>
        <dbReference type="Proteomes" id="UP001220217"/>
    </source>
</evidence>
<accession>A0ABD7X352</accession>
<reference evidence="2 3" key="1">
    <citation type="submission" date="2023-02" db="EMBL/GenBank/DDBJ databases">
        <title>Complete genome sequence of Priestia aryabhattai G5MAi6, a methanol-tolerant strain isolated from tap water in Hong Kong.</title>
        <authorList>
            <person name="Leung K.M."/>
            <person name="Lai G.K.K."/>
            <person name="Griffin S.D.J."/>
        </authorList>
    </citation>
    <scope>NUCLEOTIDE SEQUENCE [LARGE SCALE GENOMIC DNA]</scope>
    <source>
        <strain evidence="2 3">G5MAi6</strain>
        <plasmid evidence="2 3">pG5MAi6_1</plasmid>
    </source>
</reference>
<dbReference type="Proteomes" id="UP001220217">
    <property type="component" value="Plasmid pG5MAi6_1"/>
</dbReference>
<keyword evidence="1" id="KW-1133">Transmembrane helix</keyword>
<protein>
    <submittedName>
        <fullName evidence="2">Uncharacterized protein</fullName>
    </submittedName>
</protein>
<keyword evidence="1" id="KW-0812">Transmembrane</keyword>
<evidence type="ECO:0000313" key="2">
    <source>
        <dbReference type="EMBL" id="WEA47085.1"/>
    </source>
</evidence>